<organism evidence="2 3">
    <name type="scientific">Rhinolophus ferrumequinum</name>
    <name type="common">Greater horseshoe bat</name>
    <dbReference type="NCBI Taxonomy" id="59479"/>
    <lineage>
        <taxon>Eukaryota</taxon>
        <taxon>Metazoa</taxon>
        <taxon>Chordata</taxon>
        <taxon>Craniata</taxon>
        <taxon>Vertebrata</taxon>
        <taxon>Euteleostomi</taxon>
        <taxon>Mammalia</taxon>
        <taxon>Eutheria</taxon>
        <taxon>Laurasiatheria</taxon>
        <taxon>Chiroptera</taxon>
        <taxon>Yinpterochiroptera</taxon>
        <taxon>Rhinolophoidea</taxon>
        <taxon>Rhinolophidae</taxon>
        <taxon>Rhinolophinae</taxon>
        <taxon>Rhinolophus</taxon>
    </lineage>
</organism>
<gene>
    <name evidence="2" type="ORF">mRhiFer1_010183</name>
</gene>
<reference evidence="2 3" key="1">
    <citation type="journal article" date="2020" name="Nature">
        <title>Six reference-quality genomes reveal evolution of bat adaptations.</title>
        <authorList>
            <person name="Jebb D."/>
            <person name="Huang Z."/>
            <person name="Pippel M."/>
            <person name="Hughes G.M."/>
            <person name="Lavrichenko K."/>
            <person name="Devanna P."/>
            <person name="Winkler S."/>
            <person name="Jermiin L.S."/>
            <person name="Skirmuntt E.C."/>
            <person name="Katzourakis A."/>
            <person name="Burkitt-Gray L."/>
            <person name="Ray D.A."/>
            <person name="Sullivan K.A.M."/>
            <person name="Roscito J.G."/>
            <person name="Kirilenko B.M."/>
            <person name="Davalos L.M."/>
            <person name="Corthals A.P."/>
            <person name="Power M.L."/>
            <person name="Jones G."/>
            <person name="Ransome R.D."/>
            <person name="Dechmann D.K.N."/>
            <person name="Locatelli A.G."/>
            <person name="Puechmaille S.J."/>
            <person name="Fedrigo O."/>
            <person name="Jarvis E.D."/>
            <person name="Hiller M."/>
            <person name="Vernes S.C."/>
            <person name="Myers E.W."/>
            <person name="Teeling E.C."/>
        </authorList>
    </citation>
    <scope>NUCLEOTIDE SEQUENCE [LARGE SCALE GENOMIC DNA]</scope>
    <source>
        <strain evidence="2">MRhiFer1</strain>
        <tissue evidence="2">Lung</tissue>
    </source>
</reference>
<sequence>MSAQEFIPCLLIPRPCLLECSFSAISRKGCWRRAGSIWRAPALPPFPQTGKTEAESGQAIQVRSASPVGPVPPGRCASRARAQWLHSLELSPGTLWGPPATAFRSAAYEGFAASLESLDSLAPLVGLRGLNVRPSAWDVASAQEQPSSLGSSLRQTCRAWSGDGHIGKMNTGPAGQKRRPAGGFSADIF</sequence>
<dbReference type="Proteomes" id="UP000585614">
    <property type="component" value="Unassembled WGS sequence"/>
</dbReference>
<comment type="caution">
    <text evidence="2">The sequence shown here is derived from an EMBL/GenBank/DDBJ whole genome shotgun (WGS) entry which is preliminary data.</text>
</comment>
<dbReference type="AlphaFoldDB" id="A0A7J7XPP6"/>
<proteinExistence type="predicted"/>
<name>A0A7J7XPP6_RHIFE</name>
<accession>A0A7J7XPP6</accession>
<dbReference type="EMBL" id="JACAGC010000008">
    <property type="protein sequence ID" value="KAF6351687.1"/>
    <property type="molecule type" value="Genomic_DNA"/>
</dbReference>
<feature type="region of interest" description="Disordered" evidence="1">
    <location>
        <begin position="164"/>
        <end position="189"/>
    </location>
</feature>
<evidence type="ECO:0000256" key="1">
    <source>
        <dbReference type="SAM" id="MobiDB-lite"/>
    </source>
</evidence>
<protein>
    <submittedName>
        <fullName evidence="2">Uncharacterized protein</fullName>
    </submittedName>
</protein>
<evidence type="ECO:0000313" key="3">
    <source>
        <dbReference type="Proteomes" id="UP000585614"/>
    </source>
</evidence>
<evidence type="ECO:0000313" key="2">
    <source>
        <dbReference type="EMBL" id="KAF6351687.1"/>
    </source>
</evidence>